<protein>
    <recommendedName>
        <fullName evidence="2 8">DNA repair protein RecN</fullName>
    </recommendedName>
    <alternativeName>
        <fullName evidence="7 8">Recombination protein N</fullName>
    </alternativeName>
</protein>
<keyword evidence="5" id="KW-0067">ATP-binding</keyword>
<dbReference type="GO" id="GO:0006302">
    <property type="term" value="P:double-strand break repair"/>
    <property type="evidence" value="ECO:0007669"/>
    <property type="project" value="InterPro"/>
</dbReference>
<evidence type="ECO:0000256" key="2">
    <source>
        <dbReference type="ARBA" id="ARBA00021315"/>
    </source>
</evidence>
<dbReference type="PANTHER" id="PTHR11059:SF0">
    <property type="entry name" value="DNA REPAIR PROTEIN RECN"/>
    <property type="match status" value="1"/>
</dbReference>
<evidence type="ECO:0000256" key="3">
    <source>
        <dbReference type="ARBA" id="ARBA00022741"/>
    </source>
</evidence>
<dbReference type="InterPro" id="IPR027417">
    <property type="entry name" value="P-loop_NTPase"/>
</dbReference>
<dbReference type="InterPro" id="IPR004604">
    <property type="entry name" value="DNA_recomb/repair_RecN"/>
</dbReference>
<evidence type="ECO:0000313" key="12">
    <source>
        <dbReference type="EMBL" id="SUU92134.1"/>
    </source>
</evidence>
<evidence type="ECO:0000256" key="5">
    <source>
        <dbReference type="ARBA" id="ARBA00022840"/>
    </source>
</evidence>
<dbReference type="NCBIfam" id="TIGR00634">
    <property type="entry name" value="recN"/>
    <property type="match status" value="1"/>
</dbReference>
<feature type="coiled-coil region" evidence="9">
    <location>
        <begin position="341"/>
        <end position="375"/>
    </location>
</feature>
<dbReference type="PANTHER" id="PTHR11059">
    <property type="entry name" value="DNA REPAIR PROTEIN RECN"/>
    <property type="match status" value="1"/>
</dbReference>
<dbReference type="PIRSF" id="PIRSF003128">
    <property type="entry name" value="RecN"/>
    <property type="match status" value="1"/>
</dbReference>
<evidence type="ECO:0000256" key="1">
    <source>
        <dbReference type="ARBA" id="ARBA00009441"/>
    </source>
</evidence>
<keyword evidence="9" id="KW-0175">Coiled coil</keyword>
<accession>A0A2I1M9I7</accession>
<gene>
    <name evidence="11" type="primary">recN</name>
    <name evidence="11" type="ORF">CYJ34_03290</name>
    <name evidence="12" type="ORF">NCTC9810_00455</name>
</gene>
<dbReference type="CDD" id="cd03241">
    <property type="entry name" value="ABC_RecN"/>
    <property type="match status" value="1"/>
</dbReference>
<dbReference type="GO" id="GO:0009432">
    <property type="term" value="P:SOS response"/>
    <property type="evidence" value="ECO:0007669"/>
    <property type="project" value="TreeGrafter"/>
</dbReference>
<evidence type="ECO:0000256" key="4">
    <source>
        <dbReference type="ARBA" id="ARBA00022763"/>
    </source>
</evidence>
<feature type="domain" description="Rad50/SbcC-type AAA" evidence="10">
    <location>
        <begin position="5"/>
        <end position="231"/>
    </location>
</feature>
<sequence>MLSELFIDNFVIIKRNHIFFEDGFNVLTGETGSGKSLILESINLLLGKRADKDIVGRFADKTVIEGVFELDNKAKNILINNGVIFDEDDNKLIVNRTISKKSSTLRINGRVANLTILREISPILIDIYNQGDSNAFMNKANYIYLIDNYSNDNETIDLRKMIKALVNQKNECLVKYNNLNLSDEEIIRERDLIKYQIEEIEKIDLFAINEEEIDEEYKKINNINALRESIEAAKEALDNSDYDVNSVSSMLGTILSEINSFSDIDSRVSEFYNRLSAVNDEINDIYSDMDIYQESLIVDPERAAELEDLIEHIYNLKRKYGSSIDEIISYYDEISARIKELDEIEDLRKNLDSILKDIDQELEENANKLHDIRAKKSKVLEENINKSIKDLNIKNGLFKIDFSKKENIDTTGYDEVDFLIRTNKGEKLKSLTKTASGGEISRIMLAFKEIFADFDDVDTMIFDEIDTGISGRTAQIVGEKILDLSTKRQVIAISHLPQIASLASNHILISKEDVGNFTISSTQKIEDEKRILEIARLIGGVNITDITINSASEMLTMAEELRNERQ</sequence>
<evidence type="ECO:0000256" key="8">
    <source>
        <dbReference type="PIRNR" id="PIRNR003128"/>
    </source>
</evidence>
<keyword evidence="4 8" id="KW-0227">DNA damage</keyword>
<dbReference type="SUPFAM" id="SSF52540">
    <property type="entry name" value="P-loop containing nucleoside triphosphate hydrolases"/>
    <property type="match status" value="1"/>
</dbReference>
<dbReference type="Proteomes" id="UP000234335">
    <property type="component" value="Unassembled WGS sequence"/>
</dbReference>
<dbReference type="Proteomes" id="UP000255124">
    <property type="component" value="Unassembled WGS sequence"/>
</dbReference>
<dbReference type="EMBL" id="PKGS01000002">
    <property type="protein sequence ID" value="PKZ16823.1"/>
    <property type="molecule type" value="Genomic_DNA"/>
</dbReference>
<dbReference type="EMBL" id="UFTA01000002">
    <property type="protein sequence ID" value="SUU92134.1"/>
    <property type="molecule type" value="Genomic_DNA"/>
</dbReference>
<dbReference type="GO" id="GO:0005524">
    <property type="term" value="F:ATP binding"/>
    <property type="evidence" value="ECO:0007669"/>
    <property type="project" value="UniProtKB-KW"/>
</dbReference>
<keyword evidence="13" id="KW-1185">Reference proteome</keyword>
<keyword evidence="3" id="KW-0547">Nucleotide-binding</keyword>
<comment type="function">
    <text evidence="8">May be involved in recombinational repair of damaged DNA.</text>
</comment>
<organism evidence="11 13">
    <name type="scientific">Anaerococcus octavius</name>
    <dbReference type="NCBI Taxonomy" id="54007"/>
    <lineage>
        <taxon>Bacteria</taxon>
        <taxon>Bacillati</taxon>
        <taxon>Bacillota</taxon>
        <taxon>Tissierellia</taxon>
        <taxon>Tissierellales</taxon>
        <taxon>Peptoniphilaceae</taxon>
        <taxon>Anaerococcus</taxon>
    </lineage>
</organism>
<keyword evidence="6 8" id="KW-0234">DNA repair</keyword>
<proteinExistence type="inferred from homology"/>
<dbReference type="GO" id="GO:0043590">
    <property type="term" value="C:bacterial nucleoid"/>
    <property type="evidence" value="ECO:0007669"/>
    <property type="project" value="TreeGrafter"/>
</dbReference>
<dbReference type="AlphaFoldDB" id="A0A2I1M9I7"/>
<reference evidence="11 13" key="1">
    <citation type="submission" date="2017-12" db="EMBL/GenBank/DDBJ databases">
        <title>Phylogenetic diversity of female urinary microbiome.</title>
        <authorList>
            <person name="Thomas-White K."/>
            <person name="Wolfe A.J."/>
        </authorList>
    </citation>
    <scope>NUCLEOTIDE SEQUENCE [LARGE SCALE GENOMIC DNA]</scope>
    <source>
        <strain evidence="11 13">UMB0119</strain>
    </source>
</reference>
<evidence type="ECO:0000256" key="7">
    <source>
        <dbReference type="ARBA" id="ARBA00033408"/>
    </source>
</evidence>
<evidence type="ECO:0000259" key="10">
    <source>
        <dbReference type="Pfam" id="PF13476"/>
    </source>
</evidence>
<dbReference type="RefSeq" id="WP_101539922.1">
    <property type="nucleotide sequence ID" value="NZ_JBHWQV010000114.1"/>
</dbReference>
<dbReference type="GO" id="GO:0006310">
    <property type="term" value="P:DNA recombination"/>
    <property type="evidence" value="ECO:0007669"/>
    <property type="project" value="InterPro"/>
</dbReference>
<evidence type="ECO:0000313" key="13">
    <source>
        <dbReference type="Proteomes" id="UP000234335"/>
    </source>
</evidence>
<evidence type="ECO:0000256" key="6">
    <source>
        <dbReference type="ARBA" id="ARBA00023204"/>
    </source>
</evidence>
<evidence type="ECO:0000256" key="9">
    <source>
        <dbReference type="SAM" id="Coils"/>
    </source>
</evidence>
<dbReference type="InterPro" id="IPR038729">
    <property type="entry name" value="Rad50/SbcC_AAA"/>
</dbReference>
<dbReference type="Gene3D" id="3.40.50.300">
    <property type="entry name" value="P-loop containing nucleotide triphosphate hydrolases"/>
    <property type="match status" value="2"/>
</dbReference>
<evidence type="ECO:0000313" key="14">
    <source>
        <dbReference type="Proteomes" id="UP000255124"/>
    </source>
</evidence>
<dbReference type="Pfam" id="PF13476">
    <property type="entry name" value="AAA_23"/>
    <property type="match status" value="1"/>
</dbReference>
<dbReference type="OrthoDB" id="9806954at2"/>
<name>A0A2I1M9I7_9FIRM</name>
<evidence type="ECO:0000313" key="11">
    <source>
        <dbReference type="EMBL" id="PKZ16823.1"/>
    </source>
</evidence>
<comment type="similarity">
    <text evidence="1 8">Belongs to the RecN family.</text>
</comment>
<dbReference type="GO" id="GO:0016887">
    <property type="term" value="F:ATP hydrolysis activity"/>
    <property type="evidence" value="ECO:0007669"/>
    <property type="project" value="InterPro"/>
</dbReference>
<reference evidence="12 14" key="2">
    <citation type="submission" date="2018-06" db="EMBL/GenBank/DDBJ databases">
        <authorList>
            <consortium name="Pathogen Informatics"/>
            <person name="Doyle S."/>
        </authorList>
    </citation>
    <scope>NUCLEOTIDE SEQUENCE [LARGE SCALE GENOMIC DNA]</scope>
    <source>
        <strain evidence="12 14">NCTC9810</strain>
    </source>
</reference>